<accession>A0A8E2B1A9</accession>
<dbReference type="Proteomes" id="UP000550260">
    <property type="component" value="Unassembled WGS sequence"/>
</dbReference>
<sequence length="59" mass="6658">MAYGRYPRWRGRGFATRAVIKVEPEDASSSAVARRTRFTLSGQLSEDGAVFDRYFLDLG</sequence>
<protein>
    <submittedName>
        <fullName evidence="1">Uncharacterized protein</fullName>
    </submittedName>
</protein>
<gene>
    <name evidence="1" type="ORF">H5411_07025</name>
</gene>
<name>A0A8E2B1A9_9PSEU</name>
<dbReference type="AlphaFoldDB" id="A0A8E2B1A9"/>
<proteinExistence type="predicted"/>
<dbReference type="RefSeq" id="WP_183123295.1">
    <property type="nucleotide sequence ID" value="NZ_JACJHR010000007.1"/>
</dbReference>
<dbReference type="EMBL" id="JACJHR010000007">
    <property type="protein sequence ID" value="MBB2498887.1"/>
    <property type="molecule type" value="Genomic_DNA"/>
</dbReference>
<evidence type="ECO:0000313" key="2">
    <source>
        <dbReference type="Proteomes" id="UP000550260"/>
    </source>
</evidence>
<organism evidence="1 2">
    <name type="scientific">Amycolatopsis echigonensis</name>
    <dbReference type="NCBI Taxonomy" id="2576905"/>
    <lineage>
        <taxon>Bacteria</taxon>
        <taxon>Bacillati</taxon>
        <taxon>Actinomycetota</taxon>
        <taxon>Actinomycetes</taxon>
        <taxon>Pseudonocardiales</taxon>
        <taxon>Pseudonocardiaceae</taxon>
        <taxon>Amycolatopsis</taxon>
    </lineage>
</organism>
<evidence type="ECO:0000313" key="1">
    <source>
        <dbReference type="EMBL" id="MBB2498887.1"/>
    </source>
</evidence>
<reference evidence="1 2" key="1">
    <citation type="submission" date="2020-08" db="EMBL/GenBank/DDBJ databases">
        <title>Amycolatopsis echigonensis JCM 21831.</title>
        <authorList>
            <person name="Tedsree N."/>
            <person name="Kuncharoen N."/>
            <person name="Likhitwitayawuid K."/>
            <person name="Tanasupawat S."/>
        </authorList>
    </citation>
    <scope>NUCLEOTIDE SEQUENCE [LARGE SCALE GENOMIC DNA]</scope>
    <source>
        <strain evidence="1 2">JCM 21831</strain>
    </source>
</reference>
<comment type="caution">
    <text evidence="1">The sequence shown here is derived from an EMBL/GenBank/DDBJ whole genome shotgun (WGS) entry which is preliminary data.</text>
</comment>